<dbReference type="GO" id="GO:0003964">
    <property type="term" value="F:RNA-directed DNA polymerase activity"/>
    <property type="evidence" value="ECO:0007669"/>
    <property type="project" value="UniProtKB-KW"/>
</dbReference>
<dbReference type="Proteomes" id="UP000828390">
    <property type="component" value="Unassembled WGS sequence"/>
</dbReference>
<dbReference type="InterPro" id="IPR043502">
    <property type="entry name" value="DNA/RNA_pol_sf"/>
</dbReference>
<feature type="domain" description="Reverse transcriptase RNase H-like" evidence="7">
    <location>
        <begin position="4"/>
        <end position="58"/>
    </location>
</feature>
<keyword evidence="9" id="KW-1185">Reference proteome</keyword>
<dbReference type="GO" id="GO:0004519">
    <property type="term" value="F:endonuclease activity"/>
    <property type="evidence" value="ECO:0007669"/>
    <property type="project" value="UniProtKB-KW"/>
</dbReference>
<keyword evidence="1" id="KW-0808">Transferase</keyword>
<evidence type="ECO:0000313" key="8">
    <source>
        <dbReference type="EMBL" id="KAH3736780.1"/>
    </source>
</evidence>
<dbReference type="SUPFAM" id="SSF56672">
    <property type="entry name" value="DNA/RNA polymerases"/>
    <property type="match status" value="1"/>
</dbReference>
<dbReference type="Pfam" id="PF17917">
    <property type="entry name" value="RT_RNaseH"/>
    <property type="match status" value="1"/>
</dbReference>
<proteinExistence type="predicted"/>
<evidence type="ECO:0000256" key="2">
    <source>
        <dbReference type="ARBA" id="ARBA00022695"/>
    </source>
</evidence>
<accession>A0A9D4HVI4</accession>
<evidence type="ECO:0000256" key="3">
    <source>
        <dbReference type="ARBA" id="ARBA00022722"/>
    </source>
</evidence>
<keyword evidence="2" id="KW-0548">Nucleotidyltransferase</keyword>
<evidence type="ECO:0000256" key="1">
    <source>
        <dbReference type="ARBA" id="ARBA00022679"/>
    </source>
</evidence>
<comment type="caution">
    <text evidence="8">The sequence shown here is derived from an EMBL/GenBank/DDBJ whole genome shotgun (WGS) entry which is preliminary data.</text>
</comment>
<keyword evidence="4" id="KW-0255">Endonuclease</keyword>
<name>A0A9D4HVI4_DREPO</name>
<protein>
    <recommendedName>
        <fullName evidence="7">Reverse transcriptase RNase H-like domain-containing protein</fullName>
    </recommendedName>
</protein>
<evidence type="ECO:0000256" key="6">
    <source>
        <dbReference type="ARBA" id="ARBA00022918"/>
    </source>
</evidence>
<keyword evidence="6" id="KW-0695">RNA-directed DNA polymerase</keyword>
<gene>
    <name evidence="8" type="ORF">DPMN_043353</name>
</gene>
<keyword evidence="5" id="KW-0378">Hydrolase</keyword>
<dbReference type="AlphaFoldDB" id="A0A9D4HVI4"/>
<evidence type="ECO:0000256" key="4">
    <source>
        <dbReference type="ARBA" id="ARBA00022759"/>
    </source>
</evidence>
<keyword evidence="3" id="KW-0540">Nuclease</keyword>
<evidence type="ECO:0000259" key="7">
    <source>
        <dbReference type="Pfam" id="PF17917"/>
    </source>
</evidence>
<reference evidence="8" key="1">
    <citation type="journal article" date="2019" name="bioRxiv">
        <title>The Genome of the Zebra Mussel, Dreissena polymorpha: A Resource for Invasive Species Research.</title>
        <authorList>
            <person name="McCartney M.A."/>
            <person name="Auch B."/>
            <person name="Kono T."/>
            <person name="Mallez S."/>
            <person name="Zhang Y."/>
            <person name="Obille A."/>
            <person name="Becker A."/>
            <person name="Abrahante J.E."/>
            <person name="Garbe J."/>
            <person name="Badalamenti J.P."/>
            <person name="Herman A."/>
            <person name="Mangelson H."/>
            <person name="Liachko I."/>
            <person name="Sullivan S."/>
            <person name="Sone E.D."/>
            <person name="Koren S."/>
            <person name="Silverstein K.A.T."/>
            <person name="Beckman K.B."/>
            <person name="Gohl D.M."/>
        </authorList>
    </citation>
    <scope>NUCLEOTIDE SEQUENCE</scope>
    <source>
        <strain evidence="8">Duluth1</strain>
        <tissue evidence="8">Whole animal</tissue>
    </source>
</reference>
<dbReference type="EMBL" id="JAIWYP010000011">
    <property type="protein sequence ID" value="KAH3736780.1"/>
    <property type="molecule type" value="Genomic_DNA"/>
</dbReference>
<dbReference type="GO" id="GO:0016787">
    <property type="term" value="F:hydrolase activity"/>
    <property type="evidence" value="ECO:0007669"/>
    <property type="project" value="UniProtKB-KW"/>
</dbReference>
<organism evidence="8 9">
    <name type="scientific">Dreissena polymorpha</name>
    <name type="common">Zebra mussel</name>
    <name type="synonym">Mytilus polymorpha</name>
    <dbReference type="NCBI Taxonomy" id="45954"/>
    <lineage>
        <taxon>Eukaryota</taxon>
        <taxon>Metazoa</taxon>
        <taxon>Spiralia</taxon>
        <taxon>Lophotrochozoa</taxon>
        <taxon>Mollusca</taxon>
        <taxon>Bivalvia</taxon>
        <taxon>Autobranchia</taxon>
        <taxon>Heteroconchia</taxon>
        <taxon>Euheterodonta</taxon>
        <taxon>Imparidentia</taxon>
        <taxon>Neoheterodontei</taxon>
        <taxon>Myida</taxon>
        <taxon>Dreissenoidea</taxon>
        <taxon>Dreissenidae</taxon>
        <taxon>Dreissena</taxon>
    </lineage>
</organism>
<evidence type="ECO:0000256" key="5">
    <source>
        <dbReference type="ARBA" id="ARBA00022801"/>
    </source>
</evidence>
<dbReference type="InterPro" id="IPR041373">
    <property type="entry name" value="RT_RNaseH"/>
</dbReference>
<reference evidence="8" key="2">
    <citation type="submission" date="2020-11" db="EMBL/GenBank/DDBJ databases">
        <authorList>
            <person name="McCartney M.A."/>
            <person name="Auch B."/>
            <person name="Kono T."/>
            <person name="Mallez S."/>
            <person name="Becker A."/>
            <person name="Gohl D.M."/>
            <person name="Silverstein K.A.T."/>
            <person name="Koren S."/>
            <person name="Bechman K.B."/>
            <person name="Herman A."/>
            <person name="Abrahante J.E."/>
            <person name="Garbe J."/>
        </authorList>
    </citation>
    <scope>NUCLEOTIDE SEQUENCE</scope>
    <source>
        <strain evidence="8">Duluth1</strain>
        <tissue evidence="8">Whole animal</tissue>
    </source>
</reference>
<sequence length="58" mass="6754">MNIHAMKYCTLREELLAVVTAVKHWRPFILGHKVMLRTENAPVMWITNLQNLTGHVAR</sequence>
<evidence type="ECO:0000313" key="9">
    <source>
        <dbReference type="Proteomes" id="UP000828390"/>
    </source>
</evidence>